<feature type="signal peptide" evidence="2">
    <location>
        <begin position="1"/>
        <end position="23"/>
    </location>
</feature>
<gene>
    <name evidence="3" type="ORF">O3M35_007784</name>
</gene>
<reference evidence="3 4" key="1">
    <citation type="submission" date="2022-12" db="EMBL/GenBank/DDBJ databases">
        <title>Chromosome-level genome assembly of true bugs.</title>
        <authorList>
            <person name="Ma L."/>
            <person name="Li H."/>
        </authorList>
    </citation>
    <scope>NUCLEOTIDE SEQUENCE [LARGE SCALE GENOMIC DNA]</scope>
    <source>
        <strain evidence="3">Lab_2022b</strain>
    </source>
</reference>
<keyword evidence="2" id="KW-0732">Signal</keyword>
<name>A0AAW1DC70_9HEMI</name>
<evidence type="ECO:0000256" key="2">
    <source>
        <dbReference type="SAM" id="SignalP"/>
    </source>
</evidence>
<comment type="caution">
    <text evidence="3">The sequence shown here is derived from an EMBL/GenBank/DDBJ whole genome shotgun (WGS) entry which is preliminary data.</text>
</comment>
<organism evidence="3 4">
    <name type="scientific">Rhynocoris fuscipes</name>
    <dbReference type="NCBI Taxonomy" id="488301"/>
    <lineage>
        <taxon>Eukaryota</taxon>
        <taxon>Metazoa</taxon>
        <taxon>Ecdysozoa</taxon>
        <taxon>Arthropoda</taxon>
        <taxon>Hexapoda</taxon>
        <taxon>Insecta</taxon>
        <taxon>Pterygota</taxon>
        <taxon>Neoptera</taxon>
        <taxon>Paraneoptera</taxon>
        <taxon>Hemiptera</taxon>
        <taxon>Heteroptera</taxon>
        <taxon>Panheteroptera</taxon>
        <taxon>Cimicomorpha</taxon>
        <taxon>Reduviidae</taxon>
        <taxon>Harpactorinae</taxon>
        <taxon>Harpactorini</taxon>
        <taxon>Rhynocoris</taxon>
    </lineage>
</organism>
<evidence type="ECO:0000313" key="3">
    <source>
        <dbReference type="EMBL" id="KAK9508037.1"/>
    </source>
</evidence>
<protein>
    <submittedName>
        <fullName evidence="3">Uncharacterized protein</fullName>
    </submittedName>
</protein>
<proteinExistence type="predicted"/>
<accession>A0AAW1DC70</accession>
<sequence length="336" mass="38173">MQALALFLLYYFSLLNILISARSHYLINRWVNYKNVPITSDPNAKMKNIVKLLIIQQPKPDFVSFPLKDVKFNFSPVNGNLNYGLNSILHPKGINIIGGNNETEPVTEIFKYNITANDSLSKSEELWDIFKFVENFEKNSKTLLNKNGFDIGIDPHDVLLNNISKSLASFFASVFDKNDNLTMRYGESSKKPADKIILKPYSYPKSRRNFNVSAILNLLDEIIQLSDNNEPKNFYLDKNSNLIPISLQSLNTTANNASLIIENLSKNFASKYGTKNSGIIKKKKSMKKGNINPDSMNETRLSENRSNDINEDENVIKKINNSSESHKNANNASMYR</sequence>
<evidence type="ECO:0000313" key="4">
    <source>
        <dbReference type="Proteomes" id="UP001461498"/>
    </source>
</evidence>
<keyword evidence="4" id="KW-1185">Reference proteome</keyword>
<dbReference type="Proteomes" id="UP001461498">
    <property type="component" value="Unassembled WGS sequence"/>
</dbReference>
<feature type="region of interest" description="Disordered" evidence="1">
    <location>
        <begin position="283"/>
        <end position="313"/>
    </location>
</feature>
<evidence type="ECO:0000256" key="1">
    <source>
        <dbReference type="SAM" id="MobiDB-lite"/>
    </source>
</evidence>
<dbReference type="EMBL" id="JAPXFL010000004">
    <property type="protein sequence ID" value="KAK9508037.1"/>
    <property type="molecule type" value="Genomic_DNA"/>
</dbReference>
<dbReference type="AlphaFoldDB" id="A0AAW1DC70"/>
<feature type="chain" id="PRO_5043822259" evidence="2">
    <location>
        <begin position="24"/>
        <end position="336"/>
    </location>
</feature>